<evidence type="ECO:0000313" key="3">
    <source>
        <dbReference type="Proteomes" id="UP000799436"/>
    </source>
</evidence>
<reference evidence="2" key="1">
    <citation type="journal article" date="2020" name="Stud. Mycol.">
        <title>101 Dothideomycetes genomes: a test case for predicting lifestyles and emergence of pathogens.</title>
        <authorList>
            <person name="Haridas S."/>
            <person name="Albert R."/>
            <person name="Binder M."/>
            <person name="Bloem J."/>
            <person name="Labutti K."/>
            <person name="Salamov A."/>
            <person name="Andreopoulos B."/>
            <person name="Baker S."/>
            <person name="Barry K."/>
            <person name="Bills G."/>
            <person name="Bluhm B."/>
            <person name="Cannon C."/>
            <person name="Castanera R."/>
            <person name="Culley D."/>
            <person name="Daum C."/>
            <person name="Ezra D."/>
            <person name="Gonzalez J."/>
            <person name="Henrissat B."/>
            <person name="Kuo A."/>
            <person name="Liang C."/>
            <person name="Lipzen A."/>
            <person name="Lutzoni F."/>
            <person name="Magnuson J."/>
            <person name="Mondo S."/>
            <person name="Nolan M."/>
            <person name="Ohm R."/>
            <person name="Pangilinan J."/>
            <person name="Park H.-J."/>
            <person name="Ramirez L."/>
            <person name="Alfaro M."/>
            <person name="Sun H."/>
            <person name="Tritt A."/>
            <person name="Yoshinaga Y."/>
            <person name="Zwiers L.-H."/>
            <person name="Turgeon B."/>
            <person name="Goodwin S."/>
            <person name="Spatafora J."/>
            <person name="Crous P."/>
            <person name="Grigoriev I."/>
        </authorList>
    </citation>
    <scope>NUCLEOTIDE SEQUENCE</scope>
    <source>
        <strain evidence="2">CBS 116005</strain>
    </source>
</reference>
<dbReference type="EMBL" id="ML995857">
    <property type="protein sequence ID" value="KAF2767355.1"/>
    <property type="molecule type" value="Genomic_DNA"/>
</dbReference>
<evidence type="ECO:0000313" key="2">
    <source>
        <dbReference type="EMBL" id="KAF2767355.1"/>
    </source>
</evidence>
<sequence>MDEYVEAHPAFCAWLQSLDGFKTSIGTEQDVITRTFDEPGEGFSVGQQHPSVHALMQERFIARLRLAICFDVVAETLDDGTIMHRARQMQEDGVSWLDEEQWQSYLETHRLPGWFLKADHQKTLSGLADGGEAEARLLGIEFKEIWRILNKEADAGVRNVEVEAGEDVWSDDDGDEEGARVKGHNIGEIDKDSGLRHDPANRGRNDQTGIVGKARYQTRRLTAKGEVGKAGVCTVDRSRAHAGEVEEHKYFICSKYGEFHKHKHWEKIEWESPTSVEILNRWRAQEFDRAGWPKIREEKRQPYSDEQRDWLEAKVKAKTGHKFSQKEAGLLAAEFNAKFTESRPPAGIWKNVHIIRNRLEGGVNMKAAE</sequence>
<name>A0A6G1L3E3_9PEZI</name>
<proteinExistence type="predicted"/>
<keyword evidence="3" id="KW-1185">Reference proteome</keyword>
<feature type="region of interest" description="Disordered" evidence="1">
    <location>
        <begin position="187"/>
        <end position="207"/>
    </location>
</feature>
<organism evidence="2 3">
    <name type="scientific">Teratosphaeria nubilosa</name>
    <dbReference type="NCBI Taxonomy" id="161662"/>
    <lineage>
        <taxon>Eukaryota</taxon>
        <taxon>Fungi</taxon>
        <taxon>Dikarya</taxon>
        <taxon>Ascomycota</taxon>
        <taxon>Pezizomycotina</taxon>
        <taxon>Dothideomycetes</taxon>
        <taxon>Dothideomycetidae</taxon>
        <taxon>Mycosphaerellales</taxon>
        <taxon>Teratosphaeriaceae</taxon>
        <taxon>Teratosphaeria</taxon>
    </lineage>
</organism>
<dbReference type="AlphaFoldDB" id="A0A6G1L3E3"/>
<dbReference type="Proteomes" id="UP000799436">
    <property type="component" value="Unassembled WGS sequence"/>
</dbReference>
<gene>
    <name evidence="2" type="ORF">EJ03DRAFT_353124</name>
</gene>
<protein>
    <submittedName>
        <fullName evidence="2">Uncharacterized protein</fullName>
    </submittedName>
</protein>
<dbReference type="OrthoDB" id="3842014at2759"/>
<feature type="compositionally biased region" description="Basic and acidic residues" evidence="1">
    <location>
        <begin position="187"/>
        <end position="205"/>
    </location>
</feature>
<evidence type="ECO:0000256" key="1">
    <source>
        <dbReference type="SAM" id="MobiDB-lite"/>
    </source>
</evidence>
<accession>A0A6G1L3E3</accession>